<proteinExistence type="predicted"/>
<keyword evidence="1" id="KW-0472">Membrane</keyword>
<keyword evidence="3" id="KW-1185">Reference proteome</keyword>
<dbReference type="EMBL" id="BSNV01000047">
    <property type="protein sequence ID" value="GLQ67002.1"/>
    <property type="molecule type" value="Genomic_DNA"/>
</dbReference>
<dbReference type="CDD" id="cd16385">
    <property type="entry name" value="IcmL"/>
    <property type="match status" value="1"/>
</dbReference>
<dbReference type="Pfam" id="PF11393">
    <property type="entry name" value="T4BSS_DotI_IcmL"/>
    <property type="match status" value="1"/>
</dbReference>
<dbReference type="Proteomes" id="UP001156629">
    <property type="component" value="Unassembled WGS sequence"/>
</dbReference>
<comment type="caution">
    <text evidence="2">The sequence shown here is derived from an EMBL/GenBank/DDBJ whole genome shotgun (WGS) entry which is preliminary data.</text>
</comment>
<keyword evidence="1" id="KW-0812">Transmembrane</keyword>
<reference evidence="3" key="1">
    <citation type="journal article" date="2019" name="Int. J. Syst. Evol. Microbiol.">
        <title>The Global Catalogue of Microorganisms (GCM) 10K type strain sequencing project: providing services to taxonomists for standard genome sequencing and annotation.</title>
        <authorList>
            <consortium name="The Broad Institute Genomics Platform"/>
            <consortium name="The Broad Institute Genome Sequencing Center for Infectious Disease"/>
            <person name="Wu L."/>
            <person name="Ma J."/>
        </authorList>
    </citation>
    <scope>NUCLEOTIDE SEQUENCE [LARGE SCALE GENOMIC DNA]</scope>
    <source>
        <strain evidence="3">NBRC 3266</strain>
    </source>
</reference>
<evidence type="ECO:0008006" key="4">
    <source>
        <dbReference type="Google" id="ProtNLM"/>
    </source>
</evidence>
<organism evidence="2 3">
    <name type="scientific">Gluconobacter kondonii</name>
    <dbReference type="NCBI Taxonomy" id="941463"/>
    <lineage>
        <taxon>Bacteria</taxon>
        <taxon>Pseudomonadati</taxon>
        <taxon>Pseudomonadota</taxon>
        <taxon>Alphaproteobacteria</taxon>
        <taxon>Acetobacterales</taxon>
        <taxon>Acetobacteraceae</taxon>
        <taxon>Gluconobacter</taxon>
    </lineage>
</organism>
<name>A0ABQ5WTX1_9PROT</name>
<evidence type="ECO:0000313" key="2">
    <source>
        <dbReference type="EMBL" id="GLQ67002.1"/>
    </source>
</evidence>
<gene>
    <name evidence="2" type="ORF">GCM10007870_25870</name>
</gene>
<dbReference type="InterPro" id="IPR021055">
    <property type="entry name" value="T4BSS_IcmL/DotI"/>
</dbReference>
<evidence type="ECO:0000256" key="1">
    <source>
        <dbReference type="SAM" id="Phobius"/>
    </source>
</evidence>
<evidence type="ECO:0000313" key="3">
    <source>
        <dbReference type="Proteomes" id="UP001156629"/>
    </source>
</evidence>
<sequence length="219" mass="24419">MLSLMRNASAAISRRLLDPEFLQRVIKRGLIAFSGSLVLNVILGLALTVLVMKTPHVRYIYHDSLGKPRELIVTDQPYFSDSEVINWAARKVTNLYTMDFVNYAKHLDNSAKDFDLPAWNAWGQSFSGPGNIEFIKSKRVFLTATPKSAPSIRSEGKTRTGDYEWHVSFPMLLKWENASGSTTNLLAVDVTIRRTNSPEHPDGLVITELNAPRAADNGG</sequence>
<feature type="transmembrane region" description="Helical" evidence="1">
    <location>
        <begin position="30"/>
        <end position="52"/>
    </location>
</feature>
<accession>A0ABQ5WTX1</accession>
<protein>
    <recommendedName>
        <fullName evidence="4">DotI</fullName>
    </recommendedName>
</protein>
<keyword evidence="1" id="KW-1133">Transmembrane helix</keyword>